<sequence>MDQMLERLAGNEYYCFLDGFPGYFQIPIDPRDQEKTTFTVLTEHFPIDACLLVCAMHRARFKGVCWLFSTTWLRRRWKYLWTTSRSLGILLKTVSLV</sequence>
<keyword evidence="1" id="KW-0808">Transferase</keyword>
<dbReference type="InterPro" id="IPR043502">
    <property type="entry name" value="DNA/RNA_pol_sf"/>
</dbReference>
<comment type="caution">
    <text evidence="1">The sequence shown here is derived from an EMBL/GenBank/DDBJ whole genome shotgun (WGS) entry which is preliminary data.</text>
</comment>
<reference evidence="1" key="1">
    <citation type="journal article" date="2019" name="Sci. Rep.">
        <title>Draft genome of Tanacetum cinerariifolium, the natural source of mosquito coil.</title>
        <authorList>
            <person name="Yamashiro T."/>
            <person name="Shiraishi A."/>
            <person name="Satake H."/>
            <person name="Nakayama K."/>
        </authorList>
    </citation>
    <scope>NUCLEOTIDE SEQUENCE</scope>
</reference>
<dbReference type="Gene3D" id="3.30.70.270">
    <property type="match status" value="1"/>
</dbReference>
<protein>
    <submittedName>
        <fullName evidence="1">Reverse transcriptase domain-containing protein</fullName>
    </submittedName>
</protein>
<evidence type="ECO:0000313" key="1">
    <source>
        <dbReference type="EMBL" id="GFC89999.1"/>
    </source>
</evidence>
<dbReference type="InterPro" id="IPR043128">
    <property type="entry name" value="Rev_trsase/Diguanyl_cyclase"/>
</dbReference>
<keyword evidence="1" id="KW-0548">Nucleotidyltransferase</keyword>
<organism evidence="1">
    <name type="scientific">Tanacetum cinerariifolium</name>
    <name type="common">Dalmatian daisy</name>
    <name type="synonym">Chrysanthemum cinerariifolium</name>
    <dbReference type="NCBI Taxonomy" id="118510"/>
    <lineage>
        <taxon>Eukaryota</taxon>
        <taxon>Viridiplantae</taxon>
        <taxon>Streptophyta</taxon>
        <taxon>Embryophyta</taxon>
        <taxon>Tracheophyta</taxon>
        <taxon>Spermatophyta</taxon>
        <taxon>Magnoliopsida</taxon>
        <taxon>eudicotyledons</taxon>
        <taxon>Gunneridae</taxon>
        <taxon>Pentapetalae</taxon>
        <taxon>asterids</taxon>
        <taxon>campanulids</taxon>
        <taxon>Asterales</taxon>
        <taxon>Asteraceae</taxon>
        <taxon>Asteroideae</taxon>
        <taxon>Anthemideae</taxon>
        <taxon>Anthemidinae</taxon>
        <taxon>Tanacetum</taxon>
    </lineage>
</organism>
<name>A0A699RR96_TANCI</name>
<dbReference type="GO" id="GO:0003964">
    <property type="term" value="F:RNA-directed DNA polymerase activity"/>
    <property type="evidence" value="ECO:0007669"/>
    <property type="project" value="UniProtKB-KW"/>
</dbReference>
<dbReference type="SUPFAM" id="SSF56672">
    <property type="entry name" value="DNA/RNA polymerases"/>
    <property type="match status" value="1"/>
</dbReference>
<gene>
    <name evidence="1" type="ORF">Tci_861969</name>
</gene>
<accession>A0A699RR96</accession>
<dbReference type="EMBL" id="BKCJ011123975">
    <property type="protein sequence ID" value="GFC89999.1"/>
    <property type="molecule type" value="Genomic_DNA"/>
</dbReference>
<keyword evidence="1" id="KW-0695">RNA-directed DNA polymerase</keyword>
<proteinExistence type="predicted"/>
<dbReference type="AlphaFoldDB" id="A0A699RR96"/>